<reference evidence="2 3" key="2">
    <citation type="submission" date="2018-03" db="EMBL/GenBank/DDBJ databases">
        <title>The ancient ancestry and fast evolution of plastids.</title>
        <authorList>
            <person name="Moore K.R."/>
            <person name="Magnabosco C."/>
            <person name="Momper L."/>
            <person name="Gold D.A."/>
            <person name="Bosak T."/>
            <person name="Fournier G.P."/>
        </authorList>
    </citation>
    <scope>NUCLEOTIDE SEQUENCE [LARGE SCALE GENOMIC DNA]</scope>
    <source>
        <strain evidence="2 3">CCAP 1448/3</strain>
    </source>
</reference>
<evidence type="ECO:0000256" key="1">
    <source>
        <dbReference type="ARBA" id="ARBA00043985"/>
    </source>
</evidence>
<keyword evidence="3" id="KW-1185">Reference proteome</keyword>
<evidence type="ECO:0000313" key="2">
    <source>
        <dbReference type="EMBL" id="PSB00426.1"/>
    </source>
</evidence>
<dbReference type="AlphaFoldDB" id="A0A2T1BWN7"/>
<proteinExistence type="inferred from homology"/>
<evidence type="ECO:0000313" key="3">
    <source>
        <dbReference type="Proteomes" id="UP000238762"/>
    </source>
</evidence>
<accession>A0A2T1BWN7</accession>
<name>A0A2T1BWN7_9CYAN</name>
<dbReference type="InterPro" id="IPR007157">
    <property type="entry name" value="PspA_VIPP1"/>
</dbReference>
<protein>
    <submittedName>
        <fullName evidence="2">Phage shock protein A</fullName>
    </submittedName>
</protein>
<dbReference type="OrthoDB" id="9779630at2"/>
<dbReference type="Pfam" id="PF04012">
    <property type="entry name" value="PspA_IM30"/>
    <property type="match status" value="1"/>
</dbReference>
<comment type="similarity">
    <text evidence="1">Belongs to the PspA/Vipp/IM30 family.</text>
</comment>
<reference evidence="2 3" key="1">
    <citation type="submission" date="2018-02" db="EMBL/GenBank/DDBJ databases">
        <authorList>
            <person name="Cohen D.B."/>
            <person name="Kent A.D."/>
        </authorList>
    </citation>
    <scope>NUCLEOTIDE SEQUENCE [LARGE SCALE GENOMIC DNA]</scope>
    <source>
        <strain evidence="2 3">CCAP 1448/3</strain>
    </source>
</reference>
<dbReference type="EMBL" id="PVWJ01000218">
    <property type="protein sequence ID" value="PSB00426.1"/>
    <property type="molecule type" value="Genomic_DNA"/>
</dbReference>
<organism evidence="2 3">
    <name type="scientific">Merismopedia glauca CCAP 1448/3</name>
    <dbReference type="NCBI Taxonomy" id="1296344"/>
    <lineage>
        <taxon>Bacteria</taxon>
        <taxon>Bacillati</taxon>
        <taxon>Cyanobacteriota</taxon>
        <taxon>Cyanophyceae</taxon>
        <taxon>Synechococcales</taxon>
        <taxon>Merismopediaceae</taxon>
        <taxon>Merismopedia</taxon>
    </lineage>
</organism>
<dbReference type="RefSeq" id="WP_106292008.1">
    <property type="nucleotide sequence ID" value="NZ_CAWNTC010000036.1"/>
</dbReference>
<dbReference type="PANTHER" id="PTHR31088:SF6">
    <property type="entry name" value="PHAGE SHOCK PROTEIN A"/>
    <property type="match status" value="1"/>
</dbReference>
<dbReference type="PANTHER" id="PTHR31088">
    <property type="entry name" value="MEMBRANE-ASSOCIATED PROTEIN VIPP1, CHLOROPLASTIC"/>
    <property type="match status" value="1"/>
</dbReference>
<comment type="caution">
    <text evidence="2">The sequence shown here is derived from an EMBL/GenBank/DDBJ whole genome shotgun (WGS) entry which is preliminary data.</text>
</comment>
<sequence>MGWLESVRNSIQTNFRNFGQLDPDPEVVLRDNIAQMQQESLLVRQALAHAIAIHRRAERKCCADKLAEQEWHRRAQVAIQAGNEELARQALTKSKSYQETAQFLSMQLDEQQEMTSQIKQRLERIETLIREAKTTGELLMMRSNSAQASTQLEEMLYEFRSGKILRAFEQVEDKVLQLEAESEAIASLSTDELESRFLSLSDADEIELQLKAMKAQTNGPIFS</sequence>
<dbReference type="Proteomes" id="UP000238762">
    <property type="component" value="Unassembled WGS sequence"/>
</dbReference>
<gene>
    <name evidence="2" type="ORF">C7B64_23600</name>
</gene>